<gene>
    <name evidence="2" type="ORF">M9458_035811</name>
</gene>
<dbReference type="PANTHER" id="PTHR11884">
    <property type="entry name" value="SELECTIN LIGAND RELATED"/>
    <property type="match status" value="1"/>
</dbReference>
<dbReference type="Proteomes" id="UP001529510">
    <property type="component" value="Unassembled WGS sequence"/>
</dbReference>
<reference evidence="2 3" key="1">
    <citation type="submission" date="2024-05" db="EMBL/GenBank/DDBJ databases">
        <title>Genome sequencing and assembly of Indian major carp, Cirrhinus mrigala (Hamilton, 1822).</title>
        <authorList>
            <person name="Mohindra V."/>
            <person name="Chowdhury L.M."/>
            <person name="Lal K."/>
            <person name="Jena J.K."/>
        </authorList>
    </citation>
    <scope>NUCLEOTIDE SEQUENCE [LARGE SCALE GENOMIC DNA]</scope>
    <source>
        <strain evidence="2">CM1030</strain>
        <tissue evidence="2">Blood</tissue>
    </source>
</reference>
<proteinExistence type="predicted"/>
<name>A0ABD0P0P7_CIRMR</name>
<sequence length="113" mass="12116">MAACRRVQLLLLLMSLCLFTVQGLKPLPGFGNVHPPAAAMHQQFRAALPNMGNNAAAAAAAAAAASSGSQSRRSTGWKLAEEQACRDDVTRLCPKHTWTNNLSVLECLQDKKE</sequence>
<dbReference type="InterPro" id="IPR039728">
    <property type="entry name" value="GLG1"/>
</dbReference>
<organism evidence="2 3">
    <name type="scientific">Cirrhinus mrigala</name>
    <name type="common">Mrigala</name>
    <dbReference type="NCBI Taxonomy" id="683832"/>
    <lineage>
        <taxon>Eukaryota</taxon>
        <taxon>Metazoa</taxon>
        <taxon>Chordata</taxon>
        <taxon>Craniata</taxon>
        <taxon>Vertebrata</taxon>
        <taxon>Euteleostomi</taxon>
        <taxon>Actinopterygii</taxon>
        <taxon>Neopterygii</taxon>
        <taxon>Teleostei</taxon>
        <taxon>Ostariophysi</taxon>
        <taxon>Cypriniformes</taxon>
        <taxon>Cyprinidae</taxon>
        <taxon>Labeoninae</taxon>
        <taxon>Labeonini</taxon>
        <taxon>Cirrhinus</taxon>
    </lineage>
</organism>
<evidence type="ECO:0000256" key="1">
    <source>
        <dbReference type="SAM" id="SignalP"/>
    </source>
</evidence>
<feature type="signal peptide" evidence="1">
    <location>
        <begin position="1"/>
        <end position="23"/>
    </location>
</feature>
<evidence type="ECO:0000313" key="3">
    <source>
        <dbReference type="Proteomes" id="UP001529510"/>
    </source>
</evidence>
<comment type="caution">
    <text evidence="2">The sequence shown here is derived from an EMBL/GenBank/DDBJ whole genome shotgun (WGS) entry which is preliminary data.</text>
</comment>
<keyword evidence="3" id="KW-1185">Reference proteome</keyword>
<feature type="non-terminal residue" evidence="2">
    <location>
        <position position="113"/>
    </location>
</feature>
<dbReference type="AlphaFoldDB" id="A0ABD0P0P7"/>
<accession>A0ABD0P0P7</accession>
<dbReference type="EMBL" id="JAMKFB020000018">
    <property type="protein sequence ID" value="KAL0167589.1"/>
    <property type="molecule type" value="Genomic_DNA"/>
</dbReference>
<keyword evidence="1" id="KW-0732">Signal</keyword>
<evidence type="ECO:0000313" key="2">
    <source>
        <dbReference type="EMBL" id="KAL0167589.1"/>
    </source>
</evidence>
<protein>
    <submittedName>
        <fullName evidence="2">Uncharacterized protein</fullName>
    </submittedName>
</protein>
<feature type="chain" id="PRO_5044822380" evidence="1">
    <location>
        <begin position="24"/>
        <end position="113"/>
    </location>
</feature>
<dbReference type="PANTHER" id="PTHR11884:SF1">
    <property type="entry name" value="GOLGI APPARATUS PROTEIN 1"/>
    <property type="match status" value="1"/>
</dbReference>